<sequence>MILFINTINVHIEYIHIYCNNNTRDIYSFLIYYINTAKIISVKMIILYNTQIIVI</sequence>
<reference evidence="1 2" key="1">
    <citation type="submission" date="2018-06" db="EMBL/GenBank/DDBJ databases">
        <title>Comparative genomics reveals the genomic features of Rhizophagus irregularis, R. cerebriforme, R. diaphanum and Gigaspora rosea, and their symbiotic lifestyle signature.</title>
        <authorList>
            <person name="Morin E."/>
            <person name="San Clemente H."/>
            <person name="Chen E.C.H."/>
            <person name="De La Providencia I."/>
            <person name="Hainaut M."/>
            <person name="Kuo A."/>
            <person name="Kohler A."/>
            <person name="Murat C."/>
            <person name="Tang N."/>
            <person name="Roy S."/>
            <person name="Loubradou J."/>
            <person name="Henrissat B."/>
            <person name="Grigoriev I.V."/>
            <person name="Corradi N."/>
            <person name="Roux C."/>
            <person name="Martin F.M."/>
        </authorList>
    </citation>
    <scope>NUCLEOTIDE SEQUENCE [LARGE SCALE GENOMIC DNA]</scope>
    <source>
        <strain evidence="1 2">DAOM 194757</strain>
    </source>
</reference>
<protein>
    <submittedName>
        <fullName evidence="1">Uncharacterized protein</fullName>
    </submittedName>
</protein>
<keyword evidence="2" id="KW-1185">Reference proteome</keyword>
<comment type="caution">
    <text evidence="1">The sequence shown here is derived from an EMBL/GenBank/DDBJ whole genome shotgun (WGS) entry which is preliminary data.</text>
</comment>
<dbReference type="Proteomes" id="UP000266673">
    <property type="component" value="Unassembled WGS sequence"/>
</dbReference>
<gene>
    <name evidence="1" type="ORF">C2G38_2080395</name>
</gene>
<evidence type="ECO:0000313" key="2">
    <source>
        <dbReference type="Proteomes" id="UP000266673"/>
    </source>
</evidence>
<name>A0A397VDY2_9GLOM</name>
<evidence type="ECO:0000313" key="1">
    <source>
        <dbReference type="EMBL" id="RIB20644.1"/>
    </source>
</evidence>
<accession>A0A397VDY2</accession>
<organism evidence="1 2">
    <name type="scientific">Gigaspora rosea</name>
    <dbReference type="NCBI Taxonomy" id="44941"/>
    <lineage>
        <taxon>Eukaryota</taxon>
        <taxon>Fungi</taxon>
        <taxon>Fungi incertae sedis</taxon>
        <taxon>Mucoromycota</taxon>
        <taxon>Glomeromycotina</taxon>
        <taxon>Glomeromycetes</taxon>
        <taxon>Diversisporales</taxon>
        <taxon>Gigasporaceae</taxon>
        <taxon>Gigaspora</taxon>
    </lineage>
</organism>
<proteinExistence type="predicted"/>
<dbReference type="EMBL" id="QKWP01000407">
    <property type="protein sequence ID" value="RIB20644.1"/>
    <property type="molecule type" value="Genomic_DNA"/>
</dbReference>
<dbReference type="AlphaFoldDB" id="A0A397VDY2"/>